<dbReference type="EMBL" id="MN234170">
    <property type="protein sequence ID" value="QFG08863.1"/>
    <property type="molecule type" value="Genomic_DNA"/>
</dbReference>
<name>A0A5J6TD71_9CAUD</name>
<dbReference type="InterPro" id="IPR049995">
    <property type="entry name" value="Capsid_mycobact-type"/>
</dbReference>
<dbReference type="RefSeq" id="YP_010754885.1">
    <property type="nucleotide sequence ID" value="NC_073465.1"/>
</dbReference>
<dbReference type="Proteomes" id="UP000326279">
    <property type="component" value="Segment"/>
</dbReference>
<dbReference type="GeneID" id="80019488"/>
<evidence type="ECO:0000313" key="1">
    <source>
        <dbReference type="EMBL" id="QFG08863.1"/>
    </source>
</evidence>
<evidence type="ECO:0008006" key="3">
    <source>
        <dbReference type="Google" id="ProtNLM"/>
    </source>
</evidence>
<dbReference type="NCBIfam" id="NF042926">
    <property type="entry name" value="capsid_Caudo_1"/>
    <property type="match status" value="1"/>
</dbReference>
<dbReference type="KEGG" id="vg:80019488"/>
<dbReference type="Pfam" id="PF25209">
    <property type="entry name" value="Phage_capsid_4"/>
    <property type="match status" value="1"/>
</dbReference>
<accession>A0A5J6TD71</accession>
<protein>
    <recommendedName>
        <fullName evidence="3">Major capsid protein</fullName>
    </recommendedName>
</protein>
<keyword evidence="2" id="KW-1185">Reference proteome</keyword>
<sequence length="301" mass="33282">MTFPYPLAAPTVNGNEITVDRMLDEPTRINRYLADESLLGYFAHRIFPTVGSVSGGAVLYTQLLANDIFPDPDRPDVQNIEPGGEYPVVAFTRPEPRTKQVEKFGGKFEVTDEAKRRNDSTQLRQGTQKLAATINRQIHTRALAELNAEFTALGANAQTVTSVGWGSVVTSGTSQASAQEWPAADFAKVQLVADQAELGVHFNVWIVNPVDATNFRLIYGKNWREVLQENNTEFVVTNRQPPGSAWVIEDGRVGETRLEEPLNTISYREEGNDKTWVKSSVLPVNYVTNPYSVLKITGLGA</sequence>
<gene>
    <name evidence="1" type="primary">13</name>
    <name evidence="1" type="ORF">PBI_MALAGASYROSE_13</name>
</gene>
<reference evidence="1 2" key="1">
    <citation type="submission" date="2019-07" db="EMBL/GenBank/DDBJ databases">
        <authorList>
            <person name="Garlena R.A."/>
            <person name="Russell D.A."/>
            <person name="Pope W.H."/>
            <person name="Jacobs-Sera D."/>
            <person name="Hatfull G.F."/>
        </authorList>
    </citation>
    <scope>NUCLEOTIDE SEQUENCE [LARGE SCALE GENOMIC DNA]</scope>
</reference>
<proteinExistence type="predicted"/>
<evidence type="ECO:0000313" key="2">
    <source>
        <dbReference type="Proteomes" id="UP000326279"/>
    </source>
</evidence>
<organism evidence="1 2">
    <name type="scientific">Mycobacterium phage MalagasyRose</name>
    <dbReference type="NCBI Taxonomy" id="2599870"/>
    <lineage>
        <taxon>Viruses</taxon>
        <taxon>Duplodnaviria</taxon>
        <taxon>Heunggongvirae</taxon>
        <taxon>Uroviricota</taxon>
        <taxon>Caudoviricetes</taxon>
        <taxon>Malagasyrosevirus</taxon>
        <taxon>Malagasyrosevirus malagasyrose</taxon>
    </lineage>
</organism>